<protein>
    <submittedName>
        <fullName evidence="1">Uncharacterized protein</fullName>
    </submittedName>
</protein>
<dbReference type="Gene3D" id="3.40.50.150">
    <property type="entry name" value="Vaccinia Virus protein VP39"/>
    <property type="match status" value="1"/>
</dbReference>
<reference evidence="1 2" key="1">
    <citation type="journal article" date="2017" name="ISME J.">
        <title>Energy and carbon metabolisms in a deep terrestrial subsurface fluid microbial community.</title>
        <authorList>
            <person name="Momper L."/>
            <person name="Jungbluth S.P."/>
            <person name="Lee M.D."/>
            <person name="Amend J.P."/>
        </authorList>
    </citation>
    <scope>NUCLEOTIDE SEQUENCE [LARGE SCALE GENOMIC DNA]</scope>
    <source>
        <strain evidence="1">SURF_29</strain>
    </source>
</reference>
<dbReference type="Proteomes" id="UP000285655">
    <property type="component" value="Unassembled WGS sequence"/>
</dbReference>
<evidence type="ECO:0000313" key="2">
    <source>
        <dbReference type="Proteomes" id="UP000285655"/>
    </source>
</evidence>
<dbReference type="InterPro" id="IPR029063">
    <property type="entry name" value="SAM-dependent_MTases_sf"/>
</dbReference>
<sequence>MQRLFEKMEDMQFTGERFLISEVKNCGLYYQHVGRYLFARLKAPGKLVLDAACGTGYGTAILAELGLNGISGSYREFFFNSIFCGYGHRFIWSAELMAKVLKSLGYGEVRIYEVGQGSNEEYCIERRRRGLYLGNDWREDRSSGYVYDIESQVVEARK</sequence>
<dbReference type="SUPFAM" id="SSF53335">
    <property type="entry name" value="S-adenosyl-L-methionine-dependent methyltransferases"/>
    <property type="match status" value="1"/>
</dbReference>
<comment type="caution">
    <text evidence="1">The sequence shown here is derived from an EMBL/GenBank/DDBJ whole genome shotgun (WGS) entry which is preliminary data.</text>
</comment>
<gene>
    <name evidence="1" type="ORF">C4544_06115</name>
</gene>
<proteinExistence type="predicted"/>
<accession>A0A419DAL4</accession>
<dbReference type="EMBL" id="QZJW01000054">
    <property type="protein sequence ID" value="RJO60133.1"/>
    <property type="molecule type" value="Genomic_DNA"/>
</dbReference>
<name>A0A419DAL4_9BACT</name>
<dbReference type="AlphaFoldDB" id="A0A419DAL4"/>
<evidence type="ECO:0000313" key="1">
    <source>
        <dbReference type="EMBL" id="RJO60133.1"/>
    </source>
</evidence>
<organism evidence="1 2">
    <name type="scientific">candidate division WS5 bacterium</name>
    <dbReference type="NCBI Taxonomy" id="2093353"/>
    <lineage>
        <taxon>Bacteria</taxon>
        <taxon>candidate division WS5</taxon>
    </lineage>
</organism>